<dbReference type="NCBIfam" id="TIGR03843">
    <property type="entry name" value="SCO1664 family protein"/>
    <property type="match status" value="1"/>
</dbReference>
<dbReference type="AlphaFoldDB" id="A0A542EHL7"/>
<gene>
    <name evidence="1" type="ORF">FB459_2340</name>
</gene>
<evidence type="ECO:0000313" key="1">
    <source>
        <dbReference type="EMBL" id="TQJ14831.1"/>
    </source>
</evidence>
<protein>
    <submittedName>
        <fullName evidence="1">Putative repeat protein (TIGR03843 family)</fullName>
    </submittedName>
</protein>
<dbReference type="Proteomes" id="UP000320806">
    <property type="component" value="Unassembled WGS sequence"/>
</dbReference>
<comment type="caution">
    <text evidence="1">The sequence shown here is derived from an EMBL/GenBank/DDBJ whole genome shotgun (WGS) entry which is preliminary data.</text>
</comment>
<dbReference type="EMBL" id="VFMO01000001">
    <property type="protein sequence ID" value="TQJ14831.1"/>
    <property type="molecule type" value="Genomic_DNA"/>
</dbReference>
<dbReference type="OrthoDB" id="3423180at2"/>
<reference evidence="1 2" key="1">
    <citation type="submission" date="2019-06" db="EMBL/GenBank/DDBJ databases">
        <title>Sequencing the genomes of 1000 actinobacteria strains.</title>
        <authorList>
            <person name="Klenk H.-P."/>
        </authorList>
    </citation>
    <scope>NUCLEOTIDE SEQUENCE [LARGE SCALE GENOMIC DNA]</scope>
    <source>
        <strain evidence="1 2">DSM 19828</strain>
    </source>
</reference>
<organism evidence="1 2">
    <name type="scientific">Yimella lutea</name>
    <dbReference type="NCBI Taxonomy" id="587872"/>
    <lineage>
        <taxon>Bacteria</taxon>
        <taxon>Bacillati</taxon>
        <taxon>Actinomycetota</taxon>
        <taxon>Actinomycetes</taxon>
        <taxon>Micrococcales</taxon>
        <taxon>Dermacoccaceae</taxon>
        <taxon>Yimella</taxon>
    </lineage>
</organism>
<name>A0A542EHL7_9MICO</name>
<dbReference type="InterPro" id="IPR022292">
    <property type="entry name" value="CHP03843"/>
</dbReference>
<accession>A0A542EHL7</accession>
<proteinExistence type="predicted"/>
<sequence length="273" mass="29855">MSVPVPTDTSADDQVLRLLADSDLEIEGRLVDASNVALRVWVGEGEKRTAAVYKPIRGERPLWDFPDGSLAGRELAASYVSDATGWNFVPRTVLRDGPLGPGTVQQWVGPLEGREDPDFVRIDAPADVPDGNVPVLAVRDEADRPLVVSHSDTPRLRTLAVFDALLNNADRKASALLADDATFWAIDHGLCFHEEEKLRTVFWGFAGEPIAATDIAALQRFSEALDGGLVAQLEPLLTLSEIEALHERLHGLLADGVMPEVPEDRHPLPWPLW</sequence>
<keyword evidence="2" id="KW-1185">Reference proteome</keyword>
<evidence type="ECO:0000313" key="2">
    <source>
        <dbReference type="Proteomes" id="UP000320806"/>
    </source>
</evidence>